<dbReference type="SUPFAM" id="SSF48403">
    <property type="entry name" value="Ankyrin repeat"/>
    <property type="match status" value="1"/>
</dbReference>
<protein>
    <submittedName>
        <fullName evidence="1">Uncharacterized protein</fullName>
    </submittedName>
</protein>
<dbReference type="InParanoid" id="A0A0G4EEB2"/>
<dbReference type="VEuPathDB" id="CryptoDB:Vbra_11430"/>
<dbReference type="EMBL" id="CDMY01000198">
    <property type="protein sequence ID" value="CEL93894.1"/>
    <property type="molecule type" value="Genomic_DNA"/>
</dbReference>
<dbReference type="Proteomes" id="UP000041254">
    <property type="component" value="Unassembled WGS sequence"/>
</dbReference>
<reference evidence="1 2" key="1">
    <citation type="submission" date="2014-11" db="EMBL/GenBank/DDBJ databases">
        <authorList>
            <person name="Zhu J."/>
            <person name="Qi W."/>
            <person name="Song R."/>
        </authorList>
    </citation>
    <scope>NUCLEOTIDE SEQUENCE [LARGE SCALE GENOMIC DNA]</scope>
</reference>
<keyword evidence="2" id="KW-1185">Reference proteome</keyword>
<dbReference type="Gene3D" id="1.25.40.20">
    <property type="entry name" value="Ankyrin repeat-containing domain"/>
    <property type="match status" value="1"/>
</dbReference>
<evidence type="ECO:0000313" key="1">
    <source>
        <dbReference type="EMBL" id="CEL93894.1"/>
    </source>
</evidence>
<evidence type="ECO:0000313" key="2">
    <source>
        <dbReference type="Proteomes" id="UP000041254"/>
    </source>
</evidence>
<sequence length="618" mass="66979">MRGEGGDGGKKPQAHPMDAMCMFGLRELKKAKEHDAKARASGGTSEEEDHLQTGLYRLPAGTSPASEQLCSGIQQRTVTVADLGRLFDGPDGADANLHVSVPSRDKDGERTTTTVSILGLAIDDVTGCSSLMVWGEVPEIDLPTWPSREMQAAVLEALIQKGALIEGLGVRGPRGSKNPVTGVWPDDTVLSPIKLAIRRANMEAFEVFVKHGASLQGQQLIFVPFRPCPTPTSRQYEENLMATIGRLLAIDSTLAAESIAYDGTNEDIAGTTAVHHIAQDCWPEYSTSFIIAYLDLLVAHGASLNEENFTHGTPMTDAITMAGHCSLVVAEYLCRHLTLAQLDRKPHSHLATISGLLADDLQHGCIQKDVRDEETIIKTQKLIIRALLRAGACIDTMRPPDFDQDSLQKERRVVLHEYASVLHLLARDVMDAVNKALKPHRDLAALLTHLLPLAPHHDGDDPSPSSLSLGPHEAALLAWRIAAFNFDGETAQTALNSIALRSHFALGKRIHKAMSHFVTCAATKTASNKEVVGGVMEVRGQTVSIPPLQCFAVSEGGSKREIGLREVVHKARMDEASKYGITGITKGFNEHLAGDCVFEWPQLGYCDKKGCFVSMAIE</sequence>
<dbReference type="PhylomeDB" id="A0A0G4EEB2"/>
<name>A0A0G4EEB2_VITBC</name>
<dbReference type="InterPro" id="IPR036770">
    <property type="entry name" value="Ankyrin_rpt-contain_sf"/>
</dbReference>
<proteinExistence type="predicted"/>
<dbReference type="AlphaFoldDB" id="A0A0G4EEB2"/>
<accession>A0A0G4EEB2</accession>
<organism evidence="1 2">
    <name type="scientific">Vitrella brassicaformis (strain CCMP3155)</name>
    <dbReference type="NCBI Taxonomy" id="1169540"/>
    <lineage>
        <taxon>Eukaryota</taxon>
        <taxon>Sar</taxon>
        <taxon>Alveolata</taxon>
        <taxon>Colpodellida</taxon>
        <taxon>Vitrellaceae</taxon>
        <taxon>Vitrella</taxon>
    </lineage>
</organism>
<gene>
    <name evidence="1" type="ORF">Vbra_11430</name>
</gene>